<evidence type="ECO:0000313" key="2">
    <source>
        <dbReference type="Proteomes" id="UP001611383"/>
    </source>
</evidence>
<organism evidence="1 2">
    <name type="scientific">Archangium minus</name>
    <dbReference type="NCBI Taxonomy" id="83450"/>
    <lineage>
        <taxon>Bacteria</taxon>
        <taxon>Pseudomonadati</taxon>
        <taxon>Myxococcota</taxon>
        <taxon>Myxococcia</taxon>
        <taxon>Myxococcales</taxon>
        <taxon>Cystobacterineae</taxon>
        <taxon>Archangiaceae</taxon>
        <taxon>Archangium</taxon>
    </lineage>
</organism>
<dbReference type="EMBL" id="CP043494">
    <property type="protein sequence ID" value="WNG45996.1"/>
    <property type="molecule type" value="Genomic_DNA"/>
</dbReference>
<gene>
    <name evidence="1" type="ORF">F0U60_19175</name>
</gene>
<dbReference type="RefSeq" id="WP_395821963.1">
    <property type="nucleotide sequence ID" value="NZ_CP043494.1"/>
</dbReference>
<name>A0ABY9WVP0_9BACT</name>
<dbReference type="Proteomes" id="UP001611383">
    <property type="component" value="Chromosome"/>
</dbReference>
<keyword evidence="2" id="KW-1185">Reference proteome</keyword>
<protein>
    <submittedName>
        <fullName evidence="1">Uncharacterized protein</fullName>
    </submittedName>
</protein>
<sequence length="177" mass="18601">MRGSAVGLLVWMAPPPAVDAGVPAVETAVARCHADLDRVVRESGRFKRAPQRSRALLSGLSTACVGVLPSELRVGAAEAASLKGVKRSRRLIDAARAFLPEACLGAPGTKAETVESRCPPPGDTHFARPLPRTLDTGSYVYALALRSQLHARGAYGEAAGFWVAEFLLRSALEGEAG</sequence>
<accession>A0ABY9WVP0</accession>
<proteinExistence type="predicted"/>
<evidence type="ECO:0000313" key="1">
    <source>
        <dbReference type="EMBL" id="WNG45996.1"/>
    </source>
</evidence>
<reference evidence="1 2" key="1">
    <citation type="submission" date="2019-08" db="EMBL/GenBank/DDBJ databases">
        <title>Archangium and Cystobacter genomes.</title>
        <authorList>
            <person name="Chen I.-C.K."/>
            <person name="Wielgoss S."/>
        </authorList>
    </citation>
    <scope>NUCLEOTIDE SEQUENCE [LARGE SCALE GENOMIC DNA]</scope>
    <source>
        <strain evidence="1 2">Cbm 6</strain>
    </source>
</reference>